<name>A0AA39YSK2_9PEZI</name>
<dbReference type="EMBL" id="JAULSV010000001">
    <property type="protein sequence ID" value="KAK0657853.1"/>
    <property type="molecule type" value="Genomic_DNA"/>
</dbReference>
<comment type="caution">
    <text evidence="1">The sequence shown here is derived from an EMBL/GenBank/DDBJ whole genome shotgun (WGS) entry which is preliminary data.</text>
</comment>
<proteinExistence type="predicted"/>
<dbReference type="AlphaFoldDB" id="A0AA39YSK2"/>
<dbReference type="Proteomes" id="UP001174936">
    <property type="component" value="Unassembled WGS sequence"/>
</dbReference>
<sequence>MSFASNFAMGVGIQFSIASKRCPEFKGDRSMVLDQIRRHLQDPNNEQGFGVYRKRLGGSIIVNYMYWTTFGDDLVLPSTLGEVTIKWQRLSDVSAIKTWEASRCTERAESRP</sequence>
<protein>
    <submittedName>
        <fullName evidence="1">Uncharacterized protein</fullName>
    </submittedName>
</protein>
<evidence type="ECO:0000313" key="1">
    <source>
        <dbReference type="EMBL" id="KAK0657853.1"/>
    </source>
</evidence>
<reference evidence="1" key="1">
    <citation type="submission" date="2023-06" db="EMBL/GenBank/DDBJ databases">
        <title>Genome-scale phylogeny and comparative genomics of the fungal order Sordariales.</title>
        <authorList>
            <consortium name="Lawrence Berkeley National Laboratory"/>
            <person name="Hensen N."/>
            <person name="Bonometti L."/>
            <person name="Westerberg I."/>
            <person name="Brannstrom I.O."/>
            <person name="Guillou S."/>
            <person name="Cros-Aarteil S."/>
            <person name="Calhoun S."/>
            <person name="Haridas S."/>
            <person name="Kuo A."/>
            <person name="Mondo S."/>
            <person name="Pangilinan J."/>
            <person name="Riley R."/>
            <person name="Labutti K."/>
            <person name="Andreopoulos B."/>
            <person name="Lipzen A."/>
            <person name="Chen C."/>
            <person name="Yanf M."/>
            <person name="Daum C."/>
            <person name="Ng V."/>
            <person name="Clum A."/>
            <person name="Steindorff A."/>
            <person name="Ohm R."/>
            <person name="Martin F."/>
            <person name="Silar P."/>
            <person name="Natvig D."/>
            <person name="Lalanne C."/>
            <person name="Gautier V."/>
            <person name="Ament-Velasquez S.L."/>
            <person name="Kruys A."/>
            <person name="Hutchinson M.I."/>
            <person name="Powell A.J."/>
            <person name="Barry K."/>
            <person name="Miller A.N."/>
            <person name="Grigoriev I.V."/>
            <person name="Debuchy R."/>
            <person name="Gladieux P."/>
            <person name="Thoren M.H."/>
            <person name="Johannesson H."/>
        </authorList>
    </citation>
    <scope>NUCLEOTIDE SEQUENCE</scope>
    <source>
        <strain evidence="1">SMH2532-1</strain>
    </source>
</reference>
<organism evidence="1 2">
    <name type="scientific">Cercophora newfieldiana</name>
    <dbReference type="NCBI Taxonomy" id="92897"/>
    <lineage>
        <taxon>Eukaryota</taxon>
        <taxon>Fungi</taxon>
        <taxon>Dikarya</taxon>
        <taxon>Ascomycota</taxon>
        <taxon>Pezizomycotina</taxon>
        <taxon>Sordariomycetes</taxon>
        <taxon>Sordariomycetidae</taxon>
        <taxon>Sordariales</taxon>
        <taxon>Lasiosphaeriaceae</taxon>
        <taxon>Cercophora</taxon>
    </lineage>
</organism>
<evidence type="ECO:0000313" key="2">
    <source>
        <dbReference type="Proteomes" id="UP001174936"/>
    </source>
</evidence>
<keyword evidence="2" id="KW-1185">Reference proteome</keyword>
<accession>A0AA39YSK2</accession>
<gene>
    <name evidence="1" type="ORF">B0T16DRAFT_402631</name>
</gene>